<dbReference type="PRINTS" id="PR00094">
    <property type="entry name" value="ADENYLTKNASE"/>
</dbReference>
<dbReference type="AlphaFoldDB" id="A0A538SN66"/>
<evidence type="ECO:0000256" key="8">
    <source>
        <dbReference type="SAM" id="MobiDB-lite"/>
    </source>
</evidence>
<feature type="binding site" evidence="5">
    <location>
        <position position="172"/>
    </location>
    <ligand>
        <name>AMP</name>
        <dbReference type="ChEBI" id="CHEBI:456215"/>
    </ligand>
</feature>
<evidence type="ECO:0000313" key="10">
    <source>
        <dbReference type="EMBL" id="TMQ52818.1"/>
    </source>
</evidence>
<dbReference type="SUPFAM" id="SSF52540">
    <property type="entry name" value="P-loop containing nucleoside triphosphate hydrolases"/>
    <property type="match status" value="1"/>
</dbReference>
<feature type="binding site" evidence="5">
    <location>
        <position position="200"/>
    </location>
    <ligand>
        <name>ATP</name>
        <dbReference type="ChEBI" id="CHEBI:30616"/>
    </ligand>
</feature>
<keyword evidence="4 5" id="KW-0418">Kinase</keyword>
<feature type="binding site" evidence="5">
    <location>
        <begin position="85"/>
        <end position="88"/>
    </location>
    <ligand>
        <name>AMP</name>
        <dbReference type="ChEBI" id="CHEBI:456215"/>
    </ligand>
</feature>
<reference evidence="10 11" key="1">
    <citation type="journal article" date="2019" name="Nat. Microbiol.">
        <title>Mediterranean grassland soil C-N compound turnover is dependent on rainfall and depth, and is mediated by genomically divergent microorganisms.</title>
        <authorList>
            <person name="Diamond S."/>
            <person name="Andeer P.F."/>
            <person name="Li Z."/>
            <person name="Crits-Christoph A."/>
            <person name="Burstein D."/>
            <person name="Anantharaman K."/>
            <person name="Lane K.R."/>
            <person name="Thomas B.C."/>
            <person name="Pan C."/>
            <person name="Northen T.R."/>
            <person name="Banfield J.F."/>
        </authorList>
    </citation>
    <scope>NUCLEOTIDE SEQUENCE [LARGE SCALE GENOMIC DNA]</scope>
    <source>
        <strain evidence="10">WS_3</strain>
    </source>
</reference>
<comment type="pathway">
    <text evidence="5">Purine metabolism; AMP biosynthesis via salvage pathway; AMP from ADP: step 1/1.</text>
</comment>
<feature type="binding site" evidence="5">
    <location>
        <position position="127"/>
    </location>
    <ligand>
        <name>ATP</name>
        <dbReference type="ChEBI" id="CHEBI:30616"/>
    </ligand>
</feature>
<evidence type="ECO:0000256" key="3">
    <source>
        <dbReference type="ARBA" id="ARBA00022741"/>
    </source>
</evidence>
<keyword evidence="5 7" id="KW-0067">ATP-binding</keyword>
<evidence type="ECO:0000256" key="5">
    <source>
        <dbReference type="HAMAP-Rule" id="MF_00235"/>
    </source>
</evidence>
<feature type="domain" description="Adenylate kinase active site lid" evidence="9">
    <location>
        <begin position="127"/>
        <end position="163"/>
    </location>
</feature>
<feature type="region of interest" description="NMP" evidence="5">
    <location>
        <begin position="30"/>
        <end position="59"/>
    </location>
</feature>
<feature type="binding site" evidence="5">
    <location>
        <position position="31"/>
    </location>
    <ligand>
        <name>AMP</name>
        <dbReference type="ChEBI" id="CHEBI:456215"/>
    </ligand>
</feature>
<feature type="binding site" evidence="5">
    <location>
        <begin position="10"/>
        <end position="15"/>
    </location>
    <ligand>
        <name>ATP</name>
        <dbReference type="ChEBI" id="CHEBI:30616"/>
    </ligand>
</feature>
<dbReference type="NCBIfam" id="NF001381">
    <property type="entry name" value="PRK00279.1-3"/>
    <property type="match status" value="1"/>
</dbReference>
<proteinExistence type="inferred from homology"/>
<protein>
    <recommendedName>
        <fullName evidence="5 7">Adenylate kinase</fullName>
        <shortName evidence="5">AK</shortName>
        <ecNumber evidence="5 7">2.7.4.3</ecNumber>
    </recommendedName>
    <alternativeName>
        <fullName evidence="5">ATP-AMP transphosphorylase</fullName>
    </alternativeName>
    <alternativeName>
        <fullName evidence="5">ATP:AMP phosphotransferase</fullName>
    </alternativeName>
    <alternativeName>
        <fullName evidence="5">Adenylate monophosphate kinase</fullName>
    </alternativeName>
</protein>
<gene>
    <name evidence="5" type="primary">adk</name>
    <name evidence="10" type="ORF">E6K73_02205</name>
</gene>
<dbReference type="GO" id="GO:0005737">
    <property type="term" value="C:cytoplasm"/>
    <property type="evidence" value="ECO:0007669"/>
    <property type="project" value="UniProtKB-SubCell"/>
</dbReference>
<feature type="binding site" evidence="5">
    <location>
        <begin position="57"/>
        <end position="59"/>
    </location>
    <ligand>
        <name>AMP</name>
        <dbReference type="ChEBI" id="CHEBI:456215"/>
    </ligand>
</feature>
<evidence type="ECO:0000313" key="11">
    <source>
        <dbReference type="Proteomes" id="UP000320184"/>
    </source>
</evidence>
<dbReference type="InterPro" id="IPR033690">
    <property type="entry name" value="Adenylat_kinase_CS"/>
</dbReference>
<comment type="catalytic activity">
    <reaction evidence="5 7">
        <text>AMP + ATP = 2 ADP</text>
        <dbReference type="Rhea" id="RHEA:12973"/>
        <dbReference type="ChEBI" id="CHEBI:30616"/>
        <dbReference type="ChEBI" id="CHEBI:456215"/>
        <dbReference type="ChEBI" id="CHEBI:456216"/>
        <dbReference type="EC" id="2.7.4.3"/>
    </reaction>
</comment>
<dbReference type="PROSITE" id="PS00113">
    <property type="entry name" value="ADENYLATE_KINASE"/>
    <property type="match status" value="1"/>
</dbReference>
<keyword evidence="2 5" id="KW-0545">Nucleotide biosynthesis</keyword>
<dbReference type="GO" id="GO:0044209">
    <property type="term" value="P:AMP salvage"/>
    <property type="evidence" value="ECO:0007669"/>
    <property type="project" value="UniProtKB-UniRule"/>
</dbReference>
<evidence type="ECO:0000256" key="6">
    <source>
        <dbReference type="RuleBase" id="RU003330"/>
    </source>
</evidence>
<dbReference type="EMBL" id="VBOT01000028">
    <property type="protein sequence ID" value="TMQ52818.1"/>
    <property type="molecule type" value="Genomic_DNA"/>
</dbReference>
<evidence type="ECO:0000256" key="7">
    <source>
        <dbReference type="RuleBase" id="RU003331"/>
    </source>
</evidence>
<feature type="region of interest" description="Disordered" evidence="8">
    <location>
        <begin position="213"/>
        <end position="234"/>
    </location>
</feature>
<dbReference type="EC" id="2.7.4.3" evidence="5 7"/>
<dbReference type="GO" id="GO:0004017">
    <property type="term" value="F:AMP kinase activity"/>
    <property type="evidence" value="ECO:0007669"/>
    <property type="project" value="UniProtKB-UniRule"/>
</dbReference>
<dbReference type="HAMAP" id="MF_00235">
    <property type="entry name" value="Adenylate_kinase_Adk"/>
    <property type="match status" value="1"/>
</dbReference>
<dbReference type="NCBIfam" id="NF011100">
    <property type="entry name" value="PRK14527.1"/>
    <property type="match status" value="1"/>
</dbReference>
<evidence type="ECO:0000256" key="4">
    <source>
        <dbReference type="ARBA" id="ARBA00022777"/>
    </source>
</evidence>
<dbReference type="GO" id="GO:0005524">
    <property type="term" value="F:ATP binding"/>
    <property type="evidence" value="ECO:0007669"/>
    <property type="project" value="UniProtKB-UniRule"/>
</dbReference>
<comment type="caution">
    <text evidence="5">Lacks conserved residue(s) required for the propagation of feature annotation.</text>
</comment>
<name>A0A538SN66_UNCEI</name>
<comment type="subcellular location">
    <subcellularLocation>
        <location evidence="5 7">Cytoplasm</location>
    </subcellularLocation>
</comment>
<dbReference type="FunFam" id="3.40.50.300:FF:000106">
    <property type="entry name" value="Adenylate kinase mitochondrial"/>
    <property type="match status" value="1"/>
</dbReference>
<comment type="function">
    <text evidence="5">Catalyzes the reversible transfer of the terminal phosphate group between ATP and AMP. Plays an important role in cellular energy homeostasis and in adenine nucleotide metabolism.</text>
</comment>
<keyword evidence="5" id="KW-0963">Cytoplasm</keyword>
<evidence type="ECO:0000259" key="9">
    <source>
        <dbReference type="Pfam" id="PF05191"/>
    </source>
</evidence>
<accession>A0A538SN66</accession>
<feature type="binding site" evidence="5">
    <location>
        <position position="161"/>
    </location>
    <ligand>
        <name>AMP</name>
        <dbReference type="ChEBI" id="CHEBI:456215"/>
    </ligand>
</feature>
<sequence length="234" mass="25379">MRVVLLGPPGVGKGTQGRRLATESGWALVSTGEMLRDAVARRTPLGLEAGRQMDAGLLVPDEVMVGLVRERSALPDARLGFVLDGFPRTVPQARALDGMLEGRGQRLDAVVSLVAPEGELVRRLGQRRECPVCKRAYNLESAPPRDGRHCDDHPGTELVQRADDQEATVRKRLEVYREQTAPLVDYYRAQGRLVEVPGTGEVDEVYQAMKQAIGRTESSGTTPARRAGSGSGGR</sequence>
<comment type="caution">
    <text evidence="10">The sequence shown here is derived from an EMBL/GenBank/DDBJ whole genome shotgun (WGS) entry which is preliminary data.</text>
</comment>
<dbReference type="InterPro" id="IPR027417">
    <property type="entry name" value="P-loop_NTPase"/>
</dbReference>
<dbReference type="CDD" id="cd01428">
    <property type="entry name" value="ADK"/>
    <property type="match status" value="1"/>
</dbReference>
<dbReference type="InterPro" id="IPR000850">
    <property type="entry name" value="Adenylat/UMP-CMP_kin"/>
</dbReference>
<keyword evidence="1 5" id="KW-0808">Transferase</keyword>
<dbReference type="InterPro" id="IPR006259">
    <property type="entry name" value="Adenyl_kin_sub"/>
</dbReference>
<dbReference type="NCBIfam" id="TIGR01351">
    <property type="entry name" value="adk"/>
    <property type="match status" value="1"/>
</dbReference>
<dbReference type="UniPathway" id="UPA00588">
    <property type="reaction ID" value="UER00649"/>
</dbReference>
<dbReference type="Pfam" id="PF00406">
    <property type="entry name" value="ADK"/>
    <property type="match status" value="1"/>
</dbReference>
<comment type="similarity">
    <text evidence="5 6">Belongs to the adenylate kinase family.</text>
</comment>
<dbReference type="Proteomes" id="UP000320184">
    <property type="component" value="Unassembled WGS sequence"/>
</dbReference>
<feature type="binding site" evidence="5">
    <location>
        <position position="92"/>
    </location>
    <ligand>
        <name>AMP</name>
        <dbReference type="ChEBI" id="CHEBI:456215"/>
    </ligand>
</feature>
<dbReference type="InterPro" id="IPR007862">
    <property type="entry name" value="Adenylate_kinase_lid-dom"/>
</dbReference>
<comment type="domain">
    <text evidence="5">Consists of three domains, a large central CORE domain and two small peripheral domains, NMPbind and LID, which undergo movements during catalysis. The LID domain closes over the site of phosphoryl transfer upon ATP binding. Assembling and dissambling the active center during each catalytic cycle provides an effective means to prevent ATP hydrolysis.</text>
</comment>
<dbReference type="Pfam" id="PF05191">
    <property type="entry name" value="ADK_lid"/>
    <property type="match status" value="1"/>
</dbReference>
<dbReference type="NCBIfam" id="NF001380">
    <property type="entry name" value="PRK00279.1-2"/>
    <property type="match status" value="1"/>
</dbReference>
<dbReference type="Gene3D" id="3.40.50.300">
    <property type="entry name" value="P-loop containing nucleotide triphosphate hydrolases"/>
    <property type="match status" value="1"/>
</dbReference>
<evidence type="ECO:0000256" key="2">
    <source>
        <dbReference type="ARBA" id="ARBA00022727"/>
    </source>
</evidence>
<dbReference type="PANTHER" id="PTHR23359">
    <property type="entry name" value="NUCLEOTIDE KINASE"/>
    <property type="match status" value="1"/>
</dbReference>
<evidence type="ECO:0000256" key="1">
    <source>
        <dbReference type="ARBA" id="ARBA00022679"/>
    </source>
</evidence>
<feature type="binding site" evidence="5">
    <location>
        <position position="36"/>
    </location>
    <ligand>
        <name>AMP</name>
        <dbReference type="ChEBI" id="CHEBI:456215"/>
    </ligand>
</feature>
<keyword evidence="3 5" id="KW-0547">Nucleotide-binding</keyword>
<comment type="subunit">
    <text evidence="5 7">Monomer.</text>
</comment>
<organism evidence="10 11">
    <name type="scientific">Eiseniibacteriota bacterium</name>
    <dbReference type="NCBI Taxonomy" id="2212470"/>
    <lineage>
        <taxon>Bacteria</taxon>
        <taxon>Candidatus Eiseniibacteriota</taxon>
    </lineage>
</organism>